<gene>
    <name evidence="2" type="ORF">CHH61_05945</name>
</gene>
<reference evidence="2 3" key="1">
    <citation type="submission" date="2017-07" db="EMBL/GenBank/DDBJ databases">
        <title>Isolation and whole genome analysis of endospore-forming bacteria from heroin.</title>
        <authorList>
            <person name="Kalinowski J."/>
            <person name="Ahrens B."/>
            <person name="Al-Dilaimi A."/>
            <person name="Winkler A."/>
            <person name="Wibberg D."/>
            <person name="Schleenbecker U."/>
            <person name="Ruckert C."/>
            <person name="Wolfel R."/>
            <person name="Grass G."/>
        </authorList>
    </citation>
    <scope>NUCLEOTIDE SEQUENCE [LARGE SCALE GENOMIC DNA]</scope>
    <source>
        <strain evidence="2 3">7523-2</strain>
    </source>
</reference>
<dbReference type="SUPFAM" id="SSF51445">
    <property type="entry name" value="(Trans)glycosidases"/>
    <property type="match status" value="1"/>
</dbReference>
<dbReference type="InterPro" id="IPR028212">
    <property type="entry name" value="GHL6"/>
</dbReference>
<dbReference type="GO" id="GO:0005975">
    <property type="term" value="P:carbohydrate metabolic process"/>
    <property type="evidence" value="ECO:0007669"/>
    <property type="project" value="InterPro"/>
</dbReference>
<dbReference type="AlphaFoldDB" id="A0A268S2Y8"/>
<dbReference type="InterPro" id="IPR029062">
    <property type="entry name" value="Class_I_gatase-like"/>
</dbReference>
<feature type="domain" description="Beta-galactosidase trimerisation" evidence="1">
    <location>
        <begin position="365"/>
        <end position="570"/>
    </location>
</feature>
<evidence type="ECO:0000313" key="3">
    <source>
        <dbReference type="Proteomes" id="UP000216133"/>
    </source>
</evidence>
<dbReference type="RefSeq" id="WP_095327923.1">
    <property type="nucleotide sequence ID" value="NZ_NPBS01000026.1"/>
</dbReference>
<evidence type="ECO:0000259" key="1">
    <source>
        <dbReference type="Pfam" id="PF08532"/>
    </source>
</evidence>
<organism evidence="2 3">
    <name type="scientific">Shouchella clausii</name>
    <name type="common">Alkalihalobacillus clausii</name>
    <dbReference type="NCBI Taxonomy" id="79880"/>
    <lineage>
        <taxon>Bacteria</taxon>
        <taxon>Bacillati</taxon>
        <taxon>Bacillota</taxon>
        <taxon>Bacilli</taxon>
        <taxon>Bacillales</taxon>
        <taxon>Bacillaceae</taxon>
        <taxon>Shouchella</taxon>
    </lineage>
</organism>
<dbReference type="Proteomes" id="UP000216133">
    <property type="component" value="Unassembled WGS sequence"/>
</dbReference>
<dbReference type="CDD" id="cd03143">
    <property type="entry name" value="A4_beta-galactosidase_middle_domain"/>
    <property type="match status" value="1"/>
</dbReference>
<name>A0A268S2Y8_SHOCL</name>
<accession>A0A268S2Y8</accession>
<dbReference type="Pfam" id="PF08532">
    <property type="entry name" value="Glyco_hydro_42M"/>
    <property type="match status" value="1"/>
</dbReference>
<proteinExistence type="predicted"/>
<comment type="caution">
    <text evidence="2">The sequence shown here is derived from an EMBL/GenBank/DDBJ whole genome shotgun (WGS) entry which is preliminary data.</text>
</comment>
<dbReference type="Gene3D" id="3.20.20.80">
    <property type="entry name" value="Glycosidases"/>
    <property type="match status" value="1"/>
</dbReference>
<evidence type="ECO:0000313" key="2">
    <source>
        <dbReference type="EMBL" id="PAF26884.1"/>
    </source>
</evidence>
<dbReference type="InterPro" id="IPR013738">
    <property type="entry name" value="Beta_galactosidase_Trimer"/>
</dbReference>
<dbReference type="Pfam" id="PF14871">
    <property type="entry name" value="GHL6"/>
    <property type="match status" value="1"/>
</dbReference>
<dbReference type="GO" id="GO:0004565">
    <property type="term" value="F:beta-galactosidase activity"/>
    <property type="evidence" value="ECO:0007669"/>
    <property type="project" value="InterPro"/>
</dbReference>
<sequence length="691" mass="78254">MDKLTYQKDPSFWKTRFRLLQPNLRKIDAIDLNVEAMIEEVKDYGANAILVNGGGIVAWYPTTNPNQKVNEFMQGDFLGEVIASAHKANIKVLVRMDVSKSHPHLLEAHPDWFRRDSAGEVIKHWEMLTTCPTGPYWESYNFRVLEELLNTYPVDGIFFNAFNYLRCHCKRCQSLFKEQTGFELPKAENWEDPAWRAYVNYRYTRHADYNRQLADFVDSVSPGTVLTIDTNITSDSYKGIRESGWHTAMFSKSNGCITSEAFNFLDRPFPKWTYWAGEEVKIGNHIKQTSIILSYSKSIFSRRSAQPAVQFGYDLMQIAANGGAPFVALSGTFDQNDKQALPMTKKIYNYLKTFEHEYNAMTPLADVAIIYSQRTADFYGKENPVDRWQAHYRGMYEIIAESHISFTVLHEGCLSLEKLQDYSCIILPNVAAMSDEEALLLDKYVESGGHIISTYETGLYDSEGQRRSEQALKCIAREVKESTQNSYTYLMLDDQLLLGDDPQTDLLMFTGDFLKTVERNTAASKTVCADLHGIPSVLNTTPEFAYWDEVSDFPGLTIHSYGKGSVAYLPWSPDKLYHLMGVPEYKPLIAGLVKRFCGHLTLECEAPAGVECLIASRESGGYFIHLLNAVGTQGKPLTETIKVENIQIKVRGSFTSARSLTAGDDYSISKEDEYSSVIVPSLELFEAILIE</sequence>
<dbReference type="Gene3D" id="3.40.50.880">
    <property type="match status" value="1"/>
</dbReference>
<dbReference type="InterPro" id="IPR017853">
    <property type="entry name" value="GH"/>
</dbReference>
<protein>
    <recommendedName>
        <fullName evidence="1">Beta-galactosidase trimerisation domain-containing protein</fullName>
    </recommendedName>
</protein>
<dbReference type="SUPFAM" id="SSF52317">
    <property type="entry name" value="Class I glutamine amidotransferase-like"/>
    <property type="match status" value="1"/>
</dbReference>
<dbReference type="EMBL" id="NPBS01000026">
    <property type="protein sequence ID" value="PAF26884.1"/>
    <property type="molecule type" value="Genomic_DNA"/>
</dbReference>